<reference evidence="2 3" key="1">
    <citation type="submission" date="2017-08" db="EMBL/GenBank/DDBJ databases">
        <title>Fine stratification of microbial communities through a metagenomic profile of the photic zone.</title>
        <authorList>
            <person name="Haro-Moreno J.M."/>
            <person name="Lopez-Perez M."/>
            <person name="De La Torre J."/>
            <person name="Picazo A."/>
            <person name="Camacho A."/>
            <person name="Rodriguez-Valera F."/>
        </authorList>
    </citation>
    <scope>NUCLEOTIDE SEQUENCE [LARGE SCALE GENOMIC DNA]</scope>
    <source>
        <strain evidence="2">MED-G28</strain>
    </source>
</reference>
<evidence type="ECO:0000313" key="3">
    <source>
        <dbReference type="Proteomes" id="UP000219329"/>
    </source>
</evidence>
<dbReference type="EMBL" id="NTJZ01000008">
    <property type="protein sequence ID" value="PDH33470.1"/>
    <property type="molecule type" value="Genomic_DNA"/>
</dbReference>
<organism evidence="2 3">
    <name type="scientific">OM182 bacterium MED-G28</name>
    <dbReference type="NCBI Taxonomy" id="1986256"/>
    <lineage>
        <taxon>Bacteria</taxon>
        <taxon>Pseudomonadati</taxon>
        <taxon>Pseudomonadota</taxon>
        <taxon>Gammaproteobacteria</taxon>
        <taxon>OMG group</taxon>
        <taxon>OM182 clade</taxon>
    </lineage>
</organism>
<evidence type="ECO:0000256" key="1">
    <source>
        <dbReference type="SAM" id="SignalP"/>
    </source>
</evidence>
<evidence type="ECO:0008006" key="4">
    <source>
        <dbReference type="Google" id="ProtNLM"/>
    </source>
</evidence>
<evidence type="ECO:0000313" key="2">
    <source>
        <dbReference type="EMBL" id="PDH33470.1"/>
    </source>
</evidence>
<name>A0A2A5WAH3_9GAMM</name>
<dbReference type="AlphaFoldDB" id="A0A2A5WAH3"/>
<dbReference type="GO" id="GO:0019867">
    <property type="term" value="C:outer membrane"/>
    <property type="evidence" value="ECO:0007669"/>
    <property type="project" value="InterPro"/>
</dbReference>
<dbReference type="Pfam" id="PF04390">
    <property type="entry name" value="LptE"/>
    <property type="match status" value="1"/>
</dbReference>
<feature type="signal peptide" evidence="1">
    <location>
        <begin position="1"/>
        <end position="20"/>
    </location>
</feature>
<dbReference type="GO" id="GO:0043165">
    <property type="term" value="P:Gram-negative-bacterium-type cell outer membrane assembly"/>
    <property type="evidence" value="ECO:0007669"/>
    <property type="project" value="InterPro"/>
</dbReference>
<dbReference type="Proteomes" id="UP000219329">
    <property type="component" value="Unassembled WGS sequence"/>
</dbReference>
<accession>A0A2A5WAH3</accession>
<keyword evidence="1" id="KW-0732">Signal</keyword>
<proteinExistence type="predicted"/>
<dbReference type="InterPro" id="IPR007485">
    <property type="entry name" value="LPS_assembly_LptE"/>
</dbReference>
<sequence length="180" mass="19568">MNLRKLILVIFTLLSFSVIAAEEINVNYSYGANHTTDFSSLRVSLGIGAVTDDRGDNNPNLIAEGYTAEAPLTDIVRNSLIQGFEHGGAELADSGADMQLVGRIVSSQLDTVDRSGVETLQLTIRTNIALQGRGRTIWETTLFGRGTAPVEDGMVAAVHAALDRMIRELVNDDYFLIEIQ</sequence>
<feature type="chain" id="PRO_5012472806" description="Curli production assembly/transport component CsgG" evidence="1">
    <location>
        <begin position="21"/>
        <end position="180"/>
    </location>
</feature>
<comment type="caution">
    <text evidence="2">The sequence shown here is derived from an EMBL/GenBank/DDBJ whole genome shotgun (WGS) entry which is preliminary data.</text>
</comment>
<protein>
    <recommendedName>
        <fullName evidence="4">Curli production assembly/transport component CsgG</fullName>
    </recommendedName>
</protein>
<gene>
    <name evidence="2" type="ORF">CNF02_08465</name>
</gene>